<proteinExistence type="predicted"/>
<dbReference type="Proteomes" id="UP001279734">
    <property type="component" value="Unassembled WGS sequence"/>
</dbReference>
<name>A0AAD3SHW6_NEPGR</name>
<evidence type="ECO:0000313" key="3">
    <source>
        <dbReference type="Proteomes" id="UP001279734"/>
    </source>
</evidence>
<comment type="caution">
    <text evidence="2">The sequence shown here is derived from an EMBL/GenBank/DDBJ whole genome shotgun (WGS) entry which is preliminary data.</text>
</comment>
<feature type="compositionally biased region" description="Pro residues" evidence="1">
    <location>
        <begin position="129"/>
        <end position="149"/>
    </location>
</feature>
<feature type="compositionally biased region" description="Polar residues" evidence="1">
    <location>
        <begin position="783"/>
        <end position="793"/>
    </location>
</feature>
<evidence type="ECO:0000256" key="1">
    <source>
        <dbReference type="SAM" id="MobiDB-lite"/>
    </source>
</evidence>
<keyword evidence="3" id="KW-1185">Reference proteome</keyword>
<organism evidence="2 3">
    <name type="scientific">Nepenthes gracilis</name>
    <name type="common">Slender pitcher plant</name>
    <dbReference type="NCBI Taxonomy" id="150966"/>
    <lineage>
        <taxon>Eukaryota</taxon>
        <taxon>Viridiplantae</taxon>
        <taxon>Streptophyta</taxon>
        <taxon>Embryophyta</taxon>
        <taxon>Tracheophyta</taxon>
        <taxon>Spermatophyta</taxon>
        <taxon>Magnoliopsida</taxon>
        <taxon>eudicotyledons</taxon>
        <taxon>Gunneridae</taxon>
        <taxon>Pentapetalae</taxon>
        <taxon>Caryophyllales</taxon>
        <taxon>Nepenthaceae</taxon>
        <taxon>Nepenthes</taxon>
    </lineage>
</organism>
<gene>
    <name evidence="2" type="ORF">Nepgr_013439</name>
</gene>
<feature type="region of interest" description="Disordered" evidence="1">
    <location>
        <begin position="783"/>
        <end position="811"/>
    </location>
</feature>
<protein>
    <submittedName>
        <fullName evidence="2">Uncharacterized protein</fullName>
    </submittedName>
</protein>
<feature type="compositionally biased region" description="Acidic residues" evidence="1">
    <location>
        <begin position="800"/>
        <end position="811"/>
    </location>
</feature>
<dbReference type="AlphaFoldDB" id="A0AAD3SHW6"/>
<sequence length="811" mass="88090">MMRLPSFVRMPCRLVWFGSYPYLDEKMLALVRLVGVGSSLVLDWMQDPRVSALWRQNLDAVWDAVLPVGELGWGVRAVAEVEFAGLIPVQQTSLERIWKKEEHFSLKFKFQILSHVPFSAGMASVSGAPPRPPPSLHPPSQPLDPPPSHPSSSSLSSVPLFSHPQFPISLESGFQPTLPPFFLTRSPFLLLLQLDPSLVPAIVIVTSPLQTFLSAVVANKVDMASPYATERKSTSQRGKIPPSMFPSNALGEGKVQLGSLEEPKNSKVKPNGIHLGKVEADSMALSSNPFVLLQKTKDSNPTMESQRRLSKNEWQSCHPSQFFIGSGMQGIGSHWDSAENSHQQFPLEHTTKSQRPSSSHQYLGMLITPADNFHLPMPDLACGGCRFGLRLDGLTDVDSFAGSNAVLLEAGLALLTRHIMCRLGREVAALDIHFNCRFWRAFQVPSLFCVPNADFDFEGLSNQIEAKGYDGGDDVDPGGKYLGKTISGVLNSDFKLGKLRQNIIQMGKVLGADGEGNVKCSSTNMQNQSDPPLKTISPSLESRDILIHSIESDMHPPPKVDPEDSDCVDCCFAESGTLDLTDAALLLTGIEGGAGQNDAPETMRFGIDAKLLSIPCCTVLKICSTGWAKVASVCCIWLMLLMLVWCIGVAGMPLLPIAGPVLFPLIHVVTGFDWKKQLLGGLQASCLWLQCCDGDFGDLERLIQFFGACRLEATYRMVHELIPLIVPFVDAVCMYPVDDGGAPHCPVDDGGTSYCALVDPGGAHQNLVYPSFDLDQLESNVPPVSNADSSNCGQGIPPPDADEFPTVDSID</sequence>
<feature type="region of interest" description="Disordered" evidence="1">
    <location>
        <begin position="229"/>
        <end position="248"/>
    </location>
</feature>
<reference evidence="2" key="1">
    <citation type="submission" date="2023-05" db="EMBL/GenBank/DDBJ databases">
        <title>Nepenthes gracilis genome sequencing.</title>
        <authorList>
            <person name="Fukushima K."/>
        </authorList>
    </citation>
    <scope>NUCLEOTIDE SEQUENCE</scope>
    <source>
        <strain evidence="2">SING2019-196</strain>
    </source>
</reference>
<evidence type="ECO:0000313" key="2">
    <source>
        <dbReference type="EMBL" id="GMH11598.1"/>
    </source>
</evidence>
<feature type="region of interest" description="Disordered" evidence="1">
    <location>
        <begin position="124"/>
        <end position="157"/>
    </location>
</feature>
<dbReference type="EMBL" id="BSYO01000011">
    <property type="protein sequence ID" value="GMH11598.1"/>
    <property type="molecule type" value="Genomic_DNA"/>
</dbReference>
<accession>A0AAD3SHW6</accession>